<name>A0A7W6HHP7_9HYPH</name>
<comment type="caution">
    <text evidence="1">The sequence shown here is derived from an EMBL/GenBank/DDBJ whole genome shotgun (WGS) entry which is preliminary data.</text>
</comment>
<protein>
    <submittedName>
        <fullName evidence="1">Uncharacterized protein</fullName>
    </submittedName>
</protein>
<keyword evidence="2" id="KW-1185">Reference proteome</keyword>
<dbReference type="EMBL" id="JACIEM010000006">
    <property type="protein sequence ID" value="MBB4005436.1"/>
    <property type="molecule type" value="Genomic_DNA"/>
</dbReference>
<reference evidence="1 2" key="1">
    <citation type="submission" date="2020-08" db="EMBL/GenBank/DDBJ databases">
        <title>Genomic Encyclopedia of Type Strains, Phase IV (KMG-IV): sequencing the most valuable type-strain genomes for metagenomic binning, comparative biology and taxonomic classification.</title>
        <authorList>
            <person name="Goeker M."/>
        </authorList>
    </citation>
    <scope>NUCLEOTIDE SEQUENCE [LARGE SCALE GENOMIC DNA]</scope>
    <source>
        <strain evidence="1 2">DSM 103570</strain>
    </source>
</reference>
<gene>
    <name evidence="1" type="ORF">GGR03_004535</name>
</gene>
<evidence type="ECO:0000313" key="2">
    <source>
        <dbReference type="Proteomes" id="UP000588647"/>
    </source>
</evidence>
<accession>A0A7W6HHP7</accession>
<dbReference type="Proteomes" id="UP000588647">
    <property type="component" value="Unassembled WGS sequence"/>
</dbReference>
<proteinExistence type="predicted"/>
<dbReference type="RefSeq" id="WP_252920327.1">
    <property type="nucleotide sequence ID" value="NZ_JAAAMM010000006.1"/>
</dbReference>
<sequence length="255" mass="26922">MSSPPEAAVFRVDGGTVAAGAILRLGPTGALQPGSAPDGAGLVLEIERGEAVLLAVRFPTRLGPRYDAAVATLLKRLRDDLILSYRATRTLTQGGRLDRPTLEAGWDRLLAGVALLSPRLRIQAANVATDDLLADRRFFLPPVAGVLRPAVKADAERMLDAAERILQGGSDGESLIFAALRGPQRLLMRLYRLDRSPAFGAVPDALPRGADRLLAVIETEQPGGAEQASPVASTIARMTAGMAPAEAFETSLCRA</sequence>
<evidence type="ECO:0000313" key="1">
    <source>
        <dbReference type="EMBL" id="MBB4005436.1"/>
    </source>
</evidence>
<dbReference type="AlphaFoldDB" id="A0A7W6HHP7"/>
<organism evidence="1 2">
    <name type="scientific">Aurantimonas endophytica</name>
    <dbReference type="NCBI Taxonomy" id="1522175"/>
    <lineage>
        <taxon>Bacteria</taxon>
        <taxon>Pseudomonadati</taxon>
        <taxon>Pseudomonadota</taxon>
        <taxon>Alphaproteobacteria</taxon>
        <taxon>Hyphomicrobiales</taxon>
        <taxon>Aurantimonadaceae</taxon>
        <taxon>Aurantimonas</taxon>
    </lineage>
</organism>